<dbReference type="AlphaFoldDB" id="A0A137RM56"/>
<feature type="domain" description="Cytochrome c" evidence="5">
    <location>
        <begin position="39"/>
        <end position="136"/>
    </location>
</feature>
<dbReference type="InterPro" id="IPR036909">
    <property type="entry name" value="Cyt_c-like_dom_sf"/>
</dbReference>
<evidence type="ECO:0000313" key="6">
    <source>
        <dbReference type="EMBL" id="KXO01280.1"/>
    </source>
</evidence>
<dbReference type="EMBL" id="JRWG01000001">
    <property type="protein sequence ID" value="KXO01280.1"/>
    <property type="molecule type" value="Genomic_DNA"/>
</dbReference>
<keyword evidence="2 4" id="KW-0479">Metal-binding</keyword>
<dbReference type="PROSITE" id="PS51007">
    <property type="entry name" value="CYTC"/>
    <property type="match status" value="1"/>
</dbReference>
<reference evidence="7" key="1">
    <citation type="submission" date="2014-10" db="EMBL/GenBank/DDBJ databases">
        <title>Genome sequencing of Vitellibacter sp. D-24.</title>
        <authorList>
            <person name="Thevarajoo S."/>
            <person name="Selvaratnam C."/>
            <person name="Goh K.M."/>
            <person name="Chong C.S."/>
        </authorList>
    </citation>
    <scope>NUCLEOTIDE SEQUENCE [LARGE SCALE GENOMIC DNA]</scope>
    <source>
        <strain evidence="7">D-24</strain>
    </source>
</reference>
<evidence type="ECO:0000256" key="1">
    <source>
        <dbReference type="ARBA" id="ARBA00022617"/>
    </source>
</evidence>
<evidence type="ECO:0000256" key="2">
    <source>
        <dbReference type="ARBA" id="ARBA00022723"/>
    </source>
</evidence>
<keyword evidence="1 4" id="KW-0349">Heme</keyword>
<gene>
    <name evidence="6" type="ORF">LS48_02115</name>
</gene>
<dbReference type="SUPFAM" id="SSF46626">
    <property type="entry name" value="Cytochrome c"/>
    <property type="match status" value="1"/>
</dbReference>
<evidence type="ECO:0000259" key="5">
    <source>
        <dbReference type="PROSITE" id="PS51007"/>
    </source>
</evidence>
<dbReference type="PATRIC" id="fig|1548749.3.peg.456"/>
<dbReference type="Proteomes" id="UP000070138">
    <property type="component" value="Unassembled WGS sequence"/>
</dbReference>
<dbReference type="InterPro" id="IPR021796">
    <property type="entry name" value="Tll0287-like_dom"/>
</dbReference>
<dbReference type="STRING" id="1548749.LS48_02115"/>
<accession>A0A137RM56</accession>
<dbReference type="GO" id="GO:0020037">
    <property type="term" value="F:heme binding"/>
    <property type="evidence" value="ECO:0007669"/>
    <property type="project" value="InterPro"/>
</dbReference>
<protein>
    <submittedName>
        <fullName evidence="6">Cytochrome c family protein</fullName>
    </submittedName>
</protein>
<reference evidence="6 7" key="2">
    <citation type="journal article" date="2016" name="Int. J. Syst. Evol. Microbiol.">
        <title>Vitellibacter aquimaris sp. nov., a marine bacterium isolated from seawater.</title>
        <authorList>
            <person name="Thevarajoo S."/>
            <person name="Selvaratnam C."/>
            <person name="Goh K.M."/>
            <person name="Hong K.W."/>
            <person name="Chan X.Y."/>
            <person name="Chan K.G."/>
            <person name="Chong C.S."/>
        </authorList>
    </citation>
    <scope>NUCLEOTIDE SEQUENCE [LARGE SCALE GENOMIC DNA]</scope>
    <source>
        <strain evidence="6 7">D-24</strain>
    </source>
</reference>
<evidence type="ECO:0000256" key="4">
    <source>
        <dbReference type="PROSITE-ProRule" id="PRU00433"/>
    </source>
</evidence>
<dbReference type="PROSITE" id="PS51257">
    <property type="entry name" value="PROKAR_LIPOPROTEIN"/>
    <property type="match status" value="1"/>
</dbReference>
<dbReference type="InterPro" id="IPR009056">
    <property type="entry name" value="Cyt_c-like_dom"/>
</dbReference>
<dbReference type="GO" id="GO:0046872">
    <property type="term" value="F:metal ion binding"/>
    <property type="evidence" value="ECO:0007669"/>
    <property type="project" value="UniProtKB-KW"/>
</dbReference>
<dbReference type="Gene3D" id="1.10.760.10">
    <property type="entry name" value="Cytochrome c-like domain"/>
    <property type="match status" value="1"/>
</dbReference>
<proteinExistence type="predicted"/>
<dbReference type="RefSeq" id="WP_076692397.1">
    <property type="nucleotide sequence ID" value="NZ_JRWG01000001.1"/>
</dbReference>
<sequence>MKLLVTLFLISLFTSCNTNTRKEYLAIAENAENLILTSPQEHPGKKLMENNCYVCHNPKTSEEAMIAPPMIAVKMHYISEDTSKEAFVESFVNFLKNPSEEQSKMPGAIKKFGLMPYQFYPEETIRQIADYVFENEIEEPEWFEAHYKQMHGDRPQMKGRMGRGMGNGKGMGKNRDTNAQPSVKERGMQMAQSTKAELGKNLMGQIQKNGVIAALDFCNVQALPITDSMATVHKAHIKRVTDKPRNPQNKANAAELQYLESFKKQVAAGDEVNPIVVDMGRETEFYYPIVTNSMCLKCHGTPGKELETLTLSKIKELYPADKATGYGENEVRGIWSIRFEN</sequence>
<dbReference type="OrthoDB" id="1494333at2"/>
<comment type="caution">
    <text evidence="6">The sequence shown here is derived from an EMBL/GenBank/DDBJ whole genome shotgun (WGS) entry which is preliminary data.</text>
</comment>
<evidence type="ECO:0000256" key="3">
    <source>
        <dbReference type="ARBA" id="ARBA00023004"/>
    </source>
</evidence>
<keyword evidence="3 4" id="KW-0408">Iron</keyword>
<dbReference type="Pfam" id="PF11845">
    <property type="entry name" value="Tll0287-like"/>
    <property type="match status" value="1"/>
</dbReference>
<name>A0A137RM56_9FLAO</name>
<organism evidence="6 7">
    <name type="scientific">Aequorivita aquimaris</name>
    <dbReference type="NCBI Taxonomy" id="1548749"/>
    <lineage>
        <taxon>Bacteria</taxon>
        <taxon>Pseudomonadati</taxon>
        <taxon>Bacteroidota</taxon>
        <taxon>Flavobacteriia</taxon>
        <taxon>Flavobacteriales</taxon>
        <taxon>Flavobacteriaceae</taxon>
        <taxon>Aequorivita</taxon>
    </lineage>
</organism>
<keyword evidence="7" id="KW-1185">Reference proteome</keyword>
<evidence type="ECO:0000313" key="7">
    <source>
        <dbReference type="Proteomes" id="UP000070138"/>
    </source>
</evidence>
<dbReference type="GO" id="GO:0009055">
    <property type="term" value="F:electron transfer activity"/>
    <property type="evidence" value="ECO:0007669"/>
    <property type="project" value="InterPro"/>
</dbReference>